<keyword evidence="9" id="KW-0496">Mitochondrion</keyword>
<protein>
    <recommendedName>
        <fullName evidence="13">AAA+ ATPase domain-containing protein</fullName>
    </recommendedName>
</protein>
<dbReference type="CDD" id="cd19510">
    <property type="entry name" value="RecA-like_BCS1"/>
    <property type="match status" value="1"/>
</dbReference>
<reference evidence="14 15" key="1">
    <citation type="journal article" date="2018" name="BMC Genomics">
        <title>The genome of Naegleria lovaniensis, the basis for a comparative approach to unravel pathogenicity factors of the human pathogenic amoeba N. fowleri.</title>
        <authorList>
            <person name="Liechti N."/>
            <person name="Schurch N."/>
            <person name="Bruggmann R."/>
            <person name="Wittwer M."/>
        </authorList>
    </citation>
    <scope>NUCLEOTIDE SEQUENCE [LARGE SCALE GENOMIC DNA]</scope>
    <source>
        <strain evidence="14 15">ATCC 30569</strain>
    </source>
</reference>
<dbReference type="Pfam" id="PF08740">
    <property type="entry name" value="BCS1_N"/>
    <property type="match status" value="1"/>
</dbReference>
<evidence type="ECO:0000256" key="7">
    <source>
        <dbReference type="ARBA" id="ARBA00022840"/>
    </source>
</evidence>
<comment type="similarity">
    <text evidence="2">Belongs to the AAA ATPase family. BCS1 subfamily.</text>
</comment>
<evidence type="ECO:0000256" key="10">
    <source>
        <dbReference type="ARBA" id="ARBA00023136"/>
    </source>
</evidence>
<comment type="caution">
    <text evidence="14">The sequence shown here is derived from an EMBL/GenBank/DDBJ whole genome shotgun (WGS) entry which is preliminary data.</text>
</comment>
<dbReference type="InterPro" id="IPR057495">
    <property type="entry name" value="AAA_lid_BCS1"/>
</dbReference>
<evidence type="ECO:0000256" key="4">
    <source>
        <dbReference type="ARBA" id="ARBA00022741"/>
    </source>
</evidence>
<feature type="domain" description="AAA+ ATPase" evidence="13">
    <location>
        <begin position="258"/>
        <end position="404"/>
    </location>
</feature>
<proteinExistence type="inferred from homology"/>
<keyword evidence="6" id="KW-0378">Hydrolase</keyword>
<accession>A0AA88GTS5</accession>
<keyword evidence="4" id="KW-0547">Nucleotide-binding</keyword>
<dbReference type="AlphaFoldDB" id="A0AA88GTS5"/>
<keyword evidence="5" id="KW-0999">Mitochondrion inner membrane</keyword>
<evidence type="ECO:0000256" key="6">
    <source>
        <dbReference type="ARBA" id="ARBA00022801"/>
    </source>
</evidence>
<evidence type="ECO:0000256" key="2">
    <source>
        <dbReference type="ARBA" id="ARBA00007448"/>
    </source>
</evidence>
<comment type="catalytic activity">
    <reaction evidence="11">
        <text>ATP + H2O = ADP + phosphate + H(+)</text>
        <dbReference type="Rhea" id="RHEA:13065"/>
        <dbReference type="ChEBI" id="CHEBI:15377"/>
        <dbReference type="ChEBI" id="CHEBI:15378"/>
        <dbReference type="ChEBI" id="CHEBI:30616"/>
        <dbReference type="ChEBI" id="CHEBI:43474"/>
        <dbReference type="ChEBI" id="CHEBI:456216"/>
    </reaction>
    <physiologicalReaction direction="left-to-right" evidence="11">
        <dbReference type="Rhea" id="RHEA:13066"/>
    </physiologicalReaction>
</comment>
<keyword evidence="3 12" id="KW-0812">Transmembrane</keyword>
<keyword evidence="15" id="KW-1185">Reference proteome</keyword>
<dbReference type="InterPro" id="IPR027417">
    <property type="entry name" value="P-loop_NTPase"/>
</dbReference>
<evidence type="ECO:0000256" key="3">
    <source>
        <dbReference type="ARBA" id="ARBA00022692"/>
    </source>
</evidence>
<gene>
    <name evidence="14" type="ORF">C9374_003143</name>
</gene>
<dbReference type="SUPFAM" id="SSF52540">
    <property type="entry name" value="P-loop containing nucleoside triphosphate hydrolases"/>
    <property type="match status" value="1"/>
</dbReference>
<evidence type="ECO:0000256" key="11">
    <source>
        <dbReference type="ARBA" id="ARBA00048778"/>
    </source>
</evidence>
<dbReference type="GO" id="GO:0016887">
    <property type="term" value="F:ATP hydrolysis activity"/>
    <property type="evidence" value="ECO:0007669"/>
    <property type="project" value="InterPro"/>
</dbReference>
<keyword evidence="8 12" id="KW-1133">Transmembrane helix</keyword>
<evidence type="ECO:0000256" key="9">
    <source>
        <dbReference type="ARBA" id="ARBA00023128"/>
    </source>
</evidence>
<dbReference type="GO" id="GO:0005524">
    <property type="term" value="F:ATP binding"/>
    <property type="evidence" value="ECO:0007669"/>
    <property type="project" value="UniProtKB-KW"/>
</dbReference>
<feature type="transmembrane region" description="Helical" evidence="12">
    <location>
        <begin position="34"/>
        <end position="56"/>
    </location>
</feature>
<keyword evidence="10 12" id="KW-0472">Membrane</keyword>
<dbReference type="GeneID" id="68095598"/>
<dbReference type="SMART" id="SM00382">
    <property type="entry name" value="AAA"/>
    <property type="match status" value="1"/>
</dbReference>
<evidence type="ECO:0000256" key="1">
    <source>
        <dbReference type="ARBA" id="ARBA00004434"/>
    </source>
</evidence>
<evidence type="ECO:0000313" key="14">
    <source>
        <dbReference type="EMBL" id="KAG2385994.1"/>
    </source>
</evidence>
<dbReference type="Proteomes" id="UP000816034">
    <property type="component" value="Unassembled WGS sequence"/>
</dbReference>
<evidence type="ECO:0000256" key="5">
    <source>
        <dbReference type="ARBA" id="ARBA00022792"/>
    </source>
</evidence>
<dbReference type="Pfam" id="PF25426">
    <property type="entry name" value="AAA_lid_BCS1"/>
    <property type="match status" value="1"/>
</dbReference>
<dbReference type="InterPro" id="IPR014851">
    <property type="entry name" value="BCS1_N"/>
</dbReference>
<dbReference type="GO" id="GO:0005743">
    <property type="term" value="C:mitochondrial inner membrane"/>
    <property type="evidence" value="ECO:0007669"/>
    <property type="project" value="UniProtKB-SubCell"/>
</dbReference>
<evidence type="ECO:0000259" key="13">
    <source>
        <dbReference type="SMART" id="SM00382"/>
    </source>
</evidence>
<sequence length="474" mass="54232">MTAPTLEPTTGAEPTTATDHLGSFFSFHTFGKGWFIFGFFGSFLVWYLQAAIQFLLNRILFFQLTLTDADDEFRWYCAWFSFHPYTLFGAKRIKPKKTHHNFGREPVLNTERGISDDNNGEGSSKASRVKFVPGLGIHLFYVQSKLFIMKLENAGFQKSLIPPSSSVKPSNENCDSKNTAYFTFRDLLDECYYVHDLISREKTTIYSASQHTWRVTSVVEKREKKTVILDEGVWEELYKDVSNFLNSKKWYKDRGIPYRRGYLLYGPPGNGKTSTITSIAACFNLNICVINMGSQNMSDDRLQNAFSTVPKNSIIVLEDIDSSFPKDDPNEQQEPTHEIDVRGMRSVIKTTGKATFSCLLNCLDGISSQESRIVFMTTNFKDKLPPSLLRNGRVDRKVYLGNTTKSQLQRMSQNFYEDFNDELCEKLWDRVGAFTFCMAQLQGFFLRNPSSFESAVEASKNFETFLKEEGTLDK</sequence>
<name>A0AA88GTS5_NAELO</name>
<dbReference type="InterPro" id="IPR003959">
    <property type="entry name" value="ATPase_AAA_core"/>
</dbReference>
<dbReference type="InterPro" id="IPR003593">
    <property type="entry name" value="AAA+_ATPase"/>
</dbReference>
<dbReference type="Gene3D" id="3.40.50.300">
    <property type="entry name" value="P-loop containing nucleotide triphosphate hydrolases"/>
    <property type="match status" value="1"/>
</dbReference>
<dbReference type="InterPro" id="IPR050747">
    <property type="entry name" value="Mitochondrial_chaperone_BCS1"/>
</dbReference>
<dbReference type="RefSeq" id="XP_044549987.1">
    <property type="nucleotide sequence ID" value="XM_044692639.1"/>
</dbReference>
<evidence type="ECO:0000256" key="8">
    <source>
        <dbReference type="ARBA" id="ARBA00022989"/>
    </source>
</evidence>
<keyword evidence="7" id="KW-0067">ATP-binding</keyword>
<organism evidence="14 15">
    <name type="scientific">Naegleria lovaniensis</name>
    <name type="common">Amoeba</name>
    <dbReference type="NCBI Taxonomy" id="51637"/>
    <lineage>
        <taxon>Eukaryota</taxon>
        <taxon>Discoba</taxon>
        <taxon>Heterolobosea</taxon>
        <taxon>Tetramitia</taxon>
        <taxon>Eutetramitia</taxon>
        <taxon>Vahlkampfiidae</taxon>
        <taxon>Naegleria</taxon>
    </lineage>
</organism>
<comment type="subcellular location">
    <subcellularLocation>
        <location evidence="1">Mitochondrion inner membrane</location>
        <topology evidence="1">Single-pass membrane protein</topology>
    </subcellularLocation>
</comment>
<evidence type="ECO:0000313" key="15">
    <source>
        <dbReference type="Proteomes" id="UP000816034"/>
    </source>
</evidence>
<evidence type="ECO:0000256" key="12">
    <source>
        <dbReference type="SAM" id="Phobius"/>
    </source>
</evidence>
<dbReference type="Pfam" id="PF00004">
    <property type="entry name" value="AAA"/>
    <property type="match status" value="1"/>
</dbReference>
<dbReference type="PANTHER" id="PTHR23070">
    <property type="entry name" value="BCS1 AAA-TYPE ATPASE"/>
    <property type="match status" value="1"/>
</dbReference>
<dbReference type="EMBL" id="PYSW02000017">
    <property type="protein sequence ID" value="KAG2385994.1"/>
    <property type="molecule type" value="Genomic_DNA"/>
</dbReference>